<dbReference type="eggNOG" id="KOG2154">
    <property type="taxonomic scope" value="Eukaryota"/>
</dbReference>
<evidence type="ECO:0000313" key="8">
    <source>
        <dbReference type="Proteomes" id="UP000279271"/>
    </source>
</evidence>
<dbReference type="AlphaFoldDB" id="A0A087SEV0"/>
<evidence type="ECO:0000313" key="4">
    <source>
        <dbReference type="EMBL" id="JAT74293.1"/>
    </source>
</evidence>
<dbReference type="GO" id="GO:0042254">
    <property type="term" value="P:ribosome biogenesis"/>
    <property type="evidence" value="ECO:0007669"/>
    <property type="project" value="InterPro"/>
</dbReference>
<keyword evidence="2" id="KW-0472">Membrane</keyword>
<dbReference type="PANTHER" id="PTHR12455">
    <property type="entry name" value="NUCLEOLAR COMPLEX PROTEIN 4"/>
    <property type="match status" value="1"/>
</dbReference>
<reference evidence="5 7" key="1">
    <citation type="journal article" date="2014" name="BMC Genomics">
        <title>Oil accumulation mechanisms of the oleaginous microalga Chlorella protothecoides revealed through its genome, transcriptomes, and proteomes.</title>
        <authorList>
            <person name="Gao C."/>
            <person name="Wang Y."/>
            <person name="Shen Y."/>
            <person name="Yan D."/>
            <person name="He X."/>
            <person name="Dai J."/>
            <person name="Wu Q."/>
        </authorList>
    </citation>
    <scope>NUCLEOTIDE SEQUENCE [LARGE SCALE GENOMIC DNA]</scope>
    <source>
        <strain evidence="5 7">0710</strain>
    </source>
</reference>
<dbReference type="Proteomes" id="UP000279271">
    <property type="component" value="Unassembled WGS sequence"/>
</dbReference>
<reference evidence="6" key="4">
    <citation type="submission" date="2018-10" db="EMBL/GenBank/DDBJ databases">
        <authorList>
            <person name="Hovde B."/>
            <person name="Zhang X."/>
        </authorList>
    </citation>
    <scope>NUCLEOTIDE SEQUENCE [LARGE SCALE GENOMIC DNA]</scope>
    <source>
        <strain evidence="6">UTEX 25</strain>
    </source>
</reference>
<dbReference type="GeneID" id="23616487"/>
<dbReference type="EMBL" id="GDKF01004329">
    <property type="protein sequence ID" value="JAT74293.1"/>
    <property type="molecule type" value="Transcribed_RNA"/>
</dbReference>
<dbReference type="Pfam" id="PF03914">
    <property type="entry name" value="CBF"/>
    <property type="match status" value="1"/>
</dbReference>
<name>A0A087SEV0_AUXPR</name>
<dbReference type="InterPro" id="IPR005612">
    <property type="entry name" value="CCAAT-binding_factor"/>
</dbReference>
<feature type="transmembrane region" description="Helical" evidence="2">
    <location>
        <begin position="363"/>
        <end position="385"/>
    </location>
</feature>
<feature type="domain" description="CCAAT-binding factor" evidence="3">
    <location>
        <begin position="322"/>
        <end position="473"/>
    </location>
</feature>
<dbReference type="KEGG" id="apro:F751_5096"/>
<keyword evidence="2" id="KW-0812">Transmembrane</keyword>
<accession>A0A087SEV0</accession>
<keyword evidence="2" id="KW-1133">Transmembrane helix</keyword>
<dbReference type="GO" id="GO:0032040">
    <property type="term" value="C:small-subunit processome"/>
    <property type="evidence" value="ECO:0007669"/>
    <property type="project" value="TreeGrafter"/>
</dbReference>
<dbReference type="InterPro" id="IPR027193">
    <property type="entry name" value="Noc4"/>
</dbReference>
<dbReference type="STRING" id="3075.A0A087SEV0"/>
<protein>
    <submittedName>
        <fullName evidence="5">Nucleolar complex protein 4-like protein</fullName>
    </submittedName>
</protein>
<dbReference type="EMBL" id="QOKY01000151">
    <property type="protein sequence ID" value="RMZ56257.1"/>
    <property type="molecule type" value="Genomic_DNA"/>
</dbReference>
<organism evidence="5 7">
    <name type="scientific">Auxenochlorella protothecoides</name>
    <name type="common">Green microalga</name>
    <name type="synonym">Chlorella protothecoides</name>
    <dbReference type="NCBI Taxonomy" id="3075"/>
    <lineage>
        <taxon>Eukaryota</taxon>
        <taxon>Viridiplantae</taxon>
        <taxon>Chlorophyta</taxon>
        <taxon>core chlorophytes</taxon>
        <taxon>Trebouxiophyceae</taxon>
        <taxon>Chlorellales</taxon>
        <taxon>Chlorellaceae</taxon>
        <taxon>Auxenochlorella</taxon>
    </lineage>
</organism>
<sequence>MGRPARSSKAASKTPSQLLVELSEDHTKNANNVPLLVTRIGAKDAQLVDVVEGLQSYFLARLEDGTLVPGSTKPTDHADASPVSAYSAWLTRQYSAYTASLLATLEGGYEADAQLAAARALMGLVGEARGTDIDHDLYAVLLERVLTRESADSAVLQYLLATFLGYLDVRYYTLRTVCQLCTALERRESSGPGEFAYSALDVLLNAPTTCPPDAGSWCGVAEGGALAGSGAGEGARARRKRQRLEQAVGVAPERRTRWASDKLQQRAYSEAWLAFLRLPLPADIHDRVLEALPDRVMPGLSNPLLLCDFLARALDGGGFAGLLALNSIFILVTRHGLEYPRFYERLYSLLTLDAIQSRHRVRFFSLADAFLASTLVPAYTVAAFIKRFGRLALRCGPPAALVCIAFIHNLLRRHPACNQLVHRPAAPAAQGSAAAADPYDAECADPAASRALESSLWEITALRRHANPQVSTYVGVLERDLTLRSKTSEEDFAEAAQASYASLLDAELKKKLKAVPTAFYREPPTKLLHPGLMADFPGWSV</sequence>
<keyword evidence="7" id="KW-1185">Reference proteome</keyword>
<dbReference type="GO" id="GO:0030692">
    <property type="term" value="C:Noc4p-Nop14p complex"/>
    <property type="evidence" value="ECO:0007669"/>
    <property type="project" value="TreeGrafter"/>
</dbReference>
<evidence type="ECO:0000313" key="5">
    <source>
        <dbReference type="EMBL" id="KFM24254.1"/>
    </source>
</evidence>
<evidence type="ECO:0000256" key="1">
    <source>
        <dbReference type="ARBA" id="ARBA00007797"/>
    </source>
</evidence>
<evidence type="ECO:0000313" key="7">
    <source>
        <dbReference type="Proteomes" id="UP000028924"/>
    </source>
</evidence>
<reference evidence="8" key="3">
    <citation type="journal article" date="2018" name="Algal Res.">
        <title>Characterization of plant carbon substrate utilization by Auxenochlorella protothecoides.</title>
        <authorList>
            <person name="Vogler B.W."/>
            <person name="Starkenburg S.R."/>
            <person name="Sudasinghe N."/>
            <person name="Schambach J.Y."/>
            <person name="Rollin J.A."/>
            <person name="Pattathil S."/>
            <person name="Barry A.N."/>
        </authorList>
    </citation>
    <scope>NUCLEOTIDE SEQUENCE [LARGE SCALE GENOMIC DNA]</scope>
    <source>
        <strain evidence="8">UTEX 25</strain>
    </source>
</reference>
<dbReference type="RefSeq" id="XP_011397141.1">
    <property type="nucleotide sequence ID" value="XM_011398839.1"/>
</dbReference>
<dbReference type="EMBL" id="KL662106">
    <property type="protein sequence ID" value="KFM24254.1"/>
    <property type="molecule type" value="Genomic_DNA"/>
</dbReference>
<gene>
    <name evidence="6" type="ORF">APUTEX25_002447</name>
    <name evidence="5" type="ORF">F751_5096</name>
    <name evidence="4" type="ORF">g.24580</name>
</gene>
<evidence type="ECO:0000256" key="2">
    <source>
        <dbReference type="SAM" id="Phobius"/>
    </source>
</evidence>
<evidence type="ECO:0000259" key="3">
    <source>
        <dbReference type="Pfam" id="PF03914"/>
    </source>
</evidence>
<comment type="similarity">
    <text evidence="1">Belongs to the CBF/MAK21 family.</text>
</comment>
<reference evidence="4" key="2">
    <citation type="submission" date="2015-08" db="EMBL/GenBank/DDBJ databases">
        <authorList>
            <person name="Babu N.S."/>
            <person name="Beckwith C.J."/>
            <person name="Beseler K.G."/>
            <person name="Brison A."/>
            <person name="Carone J.V."/>
            <person name="Caskin T.P."/>
            <person name="Diamond M."/>
            <person name="Durham M.E."/>
            <person name="Foxe J.M."/>
            <person name="Go M."/>
            <person name="Henderson B.A."/>
            <person name="Jones I.B."/>
            <person name="McGettigan J.A."/>
            <person name="Micheletti S.J."/>
            <person name="Nasrallah M.E."/>
            <person name="Ortiz D."/>
            <person name="Piller C.R."/>
            <person name="Privatt S.R."/>
            <person name="Schneider S.L."/>
            <person name="Sharp S."/>
            <person name="Smith T.C."/>
            <person name="Stanton J.D."/>
            <person name="Ullery H.E."/>
            <person name="Wilson R.J."/>
            <person name="Serrano M.G."/>
            <person name="Buck G."/>
            <person name="Lee V."/>
            <person name="Wang Y."/>
            <person name="Carvalho R."/>
            <person name="Voegtly L."/>
            <person name="Shi R."/>
            <person name="Duckworth R."/>
            <person name="Johnson A."/>
            <person name="Loviza R."/>
            <person name="Walstead R."/>
            <person name="Shah Z."/>
            <person name="Kiflezghi M."/>
            <person name="Wade K."/>
            <person name="Ball S.L."/>
            <person name="Bradley K.W."/>
            <person name="Asai D.J."/>
            <person name="Bowman C.A."/>
            <person name="Russell D.A."/>
            <person name="Pope W.H."/>
            <person name="Jacobs-Sera D."/>
            <person name="Hendrix R.W."/>
            <person name="Hatfull G.F."/>
        </authorList>
    </citation>
    <scope>NUCLEOTIDE SEQUENCE</scope>
</reference>
<dbReference type="OrthoDB" id="10263185at2759"/>
<evidence type="ECO:0000313" key="6">
    <source>
        <dbReference type="EMBL" id="RMZ56257.1"/>
    </source>
</evidence>
<dbReference type="Proteomes" id="UP000028924">
    <property type="component" value="Unassembled WGS sequence"/>
</dbReference>
<proteinExistence type="inferred from homology"/>
<feature type="transmembrane region" description="Helical" evidence="2">
    <location>
        <begin position="309"/>
        <end position="332"/>
    </location>
</feature>
<reference evidence="6" key="5">
    <citation type="submission" date="2018-11" db="EMBL/GenBank/DDBJ databases">
        <title>Characterization of plant carbon substrate utilization by Auxenochlorella protothecoides.</title>
        <authorList>
            <person name="Vogler B.W."/>
            <person name="Starkenburg S.R."/>
            <person name="Sudasinghe N."/>
            <person name="Schambach J.Y."/>
            <person name="Rollin J.A."/>
            <person name="Pattathil S."/>
            <person name="Barry A.N."/>
        </authorList>
    </citation>
    <scope>NUCLEOTIDE SEQUENCE [LARGE SCALE GENOMIC DNA]</scope>
    <source>
        <strain evidence="6">UTEX 25</strain>
    </source>
</reference>
<dbReference type="PANTHER" id="PTHR12455:SF0">
    <property type="entry name" value="NUCLEOLAR COMPLEX PROTEIN 4 HOMOLOG"/>
    <property type="match status" value="1"/>
</dbReference>